<evidence type="ECO:0000259" key="2">
    <source>
        <dbReference type="PROSITE" id="PS50937"/>
    </source>
</evidence>
<evidence type="ECO:0000313" key="3">
    <source>
        <dbReference type="EMBL" id="SLN44073.1"/>
    </source>
</evidence>
<organism evidence="3 4">
    <name type="scientific">Falsiruegeria litorea R37</name>
    <dbReference type="NCBI Taxonomy" id="1200284"/>
    <lineage>
        <taxon>Bacteria</taxon>
        <taxon>Pseudomonadati</taxon>
        <taxon>Pseudomonadota</taxon>
        <taxon>Alphaproteobacteria</taxon>
        <taxon>Rhodobacterales</taxon>
        <taxon>Roseobacteraceae</taxon>
        <taxon>Falsiruegeria</taxon>
    </lineage>
</organism>
<reference evidence="3 4" key="1">
    <citation type="submission" date="2017-03" db="EMBL/GenBank/DDBJ databases">
        <authorList>
            <person name="Afonso C.L."/>
            <person name="Miller P.J."/>
            <person name="Scott M.A."/>
            <person name="Spackman E."/>
            <person name="Goraichik I."/>
            <person name="Dimitrov K.M."/>
            <person name="Suarez D.L."/>
            <person name="Swayne D.E."/>
        </authorList>
    </citation>
    <scope>NUCLEOTIDE SEQUENCE [LARGE SCALE GENOMIC DNA]</scope>
    <source>
        <strain evidence="3 4">CECT 7639</strain>
    </source>
</reference>
<dbReference type="CDD" id="cd04765">
    <property type="entry name" value="HTH_MlrA-like_sg2"/>
    <property type="match status" value="1"/>
</dbReference>
<name>A0A1Y5SMZ0_9RHOB</name>
<dbReference type="GO" id="GO:0003677">
    <property type="term" value="F:DNA binding"/>
    <property type="evidence" value="ECO:0007669"/>
    <property type="project" value="InterPro"/>
</dbReference>
<gene>
    <name evidence="3" type="ORF">TRL7639_02323</name>
</gene>
<dbReference type="InterPro" id="IPR009061">
    <property type="entry name" value="DNA-bd_dom_put_sf"/>
</dbReference>
<feature type="domain" description="HTH merR-type" evidence="2">
    <location>
        <begin position="10"/>
        <end position="78"/>
    </location>
</feature>
<keyword evidence="4" id="KW-1185">Reference proteome</keyword>
<dbReference type="Gene3D" id="1.10.1660.10">
    <property type="match status" value="1"/>
</dbReference>
<dbReference type="AlphaFoldDB" id="A0A1Y5SMZ0"/>
<dbReference type="SUPFAM" id="SSF46955">
    <property type="entry name" value="Putative DNA-binding domain"/>
    <property type="match status" value="1"/>
</dbReference>
<dbReference type="RefSeq" id="WP_085795810.1">
    <property type="nucleotide sequence ID" value="NZ_FWFO01000001.1"/>
</dbReference>
<feature type="region of interest" description="Disordered" evidence="1">
    <location>
        <begin position="112"/>
        <end position="140"/>
    </location>
</feature>
<proteinExistence type="predicted"/>
<evidence type="ECO:0000256" key="1">
    <source>
        <dbReference type="SAM" id="MobiDB-lite"/>
    </source>
</evidence>
<dbReference type="PROSITE" id="PS50937">
    <property type="entry name" value="HTH_MERR_2"/>
    <property type="match status" value="1"/>
</dbReference>
<dbReference type="Pfam" id="PF13411">
    <property type="entry name" value="MerR_1"/>
    <property type="match status" value="1"/>
</dbReference>
<protein>
    <submittedName>
        <fullName evidence="3">MerR family regulatory protein</fullName>
    </submittedName>
</protein>
<dbReference type="GO" id="GO:0006355">
    <property type="term" value="P:regulation of DNA-templated transcription"/>
    <property type="evidence" value="ECO:0007669"/>
    <property type="project" value="InterPro"/>
</dbReference>
<dbReference type="SMART" id="SM00422">
    <property type="entry name" value="HTH_MERR"/>
    <property type="match status" value="1"/>
</dbReference>
<dbReference type="EMBL" id="FWFO01000001">
    <property type="protein sequence ID" value="SLN44073.1"/>
    <property type="molecule type" value="Genomic_DNA"/>
</dbReference>
<evidence type="ECO:0000313" key="4">
    <source>
        <dbReference type="Proteomes" id="UP000193077"/>
    </source>
</evidence>
<dbReference type="InterPro" id="IPR000551">
    <property type="entry name" value="MerR-type_HTH_dom"/>
</dbReference>
<sequence>MSKSPDAFRTISEVADWLGIQAHVLRFWESKFTQVKPVKRAGGRRYYRPADMLLLGGIKRLLHDDGLTIKGVQKILREQGVSHVSELSQGLDETAAAAPVEADDTVVHLHAHPVGDDADDGQIGLDLPEPDASEEAPVQELPSFLTKPSRIKTELPAEAEPQQASLEIEPTEEAAEVIEEKVTSPAAAESTEGDSVEAVMGEVDTVDAPLKPILVTVADVPADDQIEADAGLLSRLTALETLTPNQLGGVKHVAVELRAWVEQQEAISAG</sequence>
<accession>A0A1Y5SMZ0</accession>
<dbReference type="Proteomes" id="UP000193077">
    <property type="component" value="Unassembled WGS sequence"/>
</dbReference>